<dbReference type="InterPro" id="IPR006103">
    <property type="entry name" value="Glyco_hydro_2_cat"/>
</dbReference>
<dbReference type="InterPro" id="IPR017853">
    <property type="entry name" value="GH"/>
</dbReference>
<dbReference type="InterPro" id="IPR023230">
    <property type="entry name" value="Glyco_hydro_2_CS"/>
</dbReference>
<dbReference type="GO" id="GO:0030246">
    <property type="term" value="F:carbohydrate binding"/>
    <property type="evidence" value="ECO:0007669"/>
    <property type="project" value="TreeGrafter"/>
</dbReference>
<dbReference type="EMBL" id="JANEYF010001517">
    <property type="protein sequence ID" value="KAJ8963677.1"/>
    <property type="molecule type" value="Genomic_DNA"/>
</dbReference>
<evidence type="ECO:0000313" key="7">
    <source>
        <dbReference type="Proteomes" id="UP001162156"/>
    </source>
</evidence>
<comment type="caution">
    <text evidence="6">The sequence shown here is derived from an EMBL/GenBank/DDBJ whole genome shotgun (WGS) entry which is preliminary data.</text>
</comment>
<evidence type="ECO:0000256" key="4">
    <source>
        <dbReference type="SAM" id="SignalP"/>
    </source>
</evidence>
<dbReference type="InterPro" id="IPR036156">
    <property type="entry name" value="Beta-gal/glucu_dom_sf"/>
</dbReference>
<reference evidence="6" key="1">
    <citation type="journal article" date="2023" name="Insect Mol. Biol.">
        <title>Genome sequencing provides insights into the evolution of gene families encoding plant cell wall-degrading enzymes in longhorned beetles.</title>
        <authorList>
            <person name="Shin N.R."/>
            <person name="Okamura Y."/>
            <person name="Kirsch R."/>
            <person name="Pauchet Y."/>
        </authorList>
    </citation>
    <scope>NUCLEOTIDE SEQUENCE</scope>
    <source>
        <strain evidence="6">RBIC_L_NR</strain>
    </source>
</reference>
<dbReference type="InterPro" id="IPR013783">
    <property type="entry name" value="Ig-like_fold"/>
</dbReference>
<comment type="similarity">
    <text evidence="1">Belongs to the glycosyl hydrolase 2 family.</text>
</comment>
<keyword evidence="3" id="KW-0326">Glycosidase</keyword>
<evidence type="ECO:0000259" key="5">
    <source>
        <dbReference type="Pfam" id="PF02836"/>
    </source>
</evidence>
<dbReference type="Gene3D" id="3.20.20.80">
    <property type="entry name" value="Glycosidases"/>
    <property type="match status" value="1"/>
</dbReference>
<dbReference type="SUPFAM" id="SSF51445">
    <property type="entry name" value="(Trans)glycosidases"/>
    <property type="match status" value="1"/>
</dbReference>
<dbReference type="Gene3D" id="2.60.40.10">
    <property type="entry name" value="Immunoglobulins"/>
    <property type="match status" value="1"/>
</dbReference>
<dbReference type="SUPFAM" id="SSF49785">
    <property type="entry name" value="Galactose-binding domain-like"/>
    <property type="match status" value="1"/>
</dbReference>
<evidence type="ECO:0000256" key="3">
    <source>
        <dbReference type="ARBA" id="ARBA00023295"/>
    </source>
</evidence>
<dbReference type="GO" id="GO:0004566">
    <property type="term" value="F:beta-glucuronidase activity"/>
    <property type="evidence" value="ECO:0007669"/>
    <property type="project" value="TreeGrafter"/>
</dbReference>
<dbReference type="Gene3D" id="2.60.120.260">
    <property type="entry name" value="Galactose-binding domain-like"/>
    <property type="match status" value="1"/>
</dbReference>
<accession>A0AAV8ZIP5</accession>
<gene>
    <name evidence="6" type="ORF">NQ314_005470</name>
</gene>
<dbReference type="Pfam" id="PF02836">
    <property type="entry name" value="Glyco_hydro_2_C"/>
    <property type="match status" value="1"/>
</dbReference>
<evidence type="ECO:0000313" key="6">
    <source>
        <dbReference type="EMBL" id="KAJ8963677.1"/>
    </source>
</evidence>
<dbReference type="GO" id="GO:0005975">
    <property type="term" value="P:carbohydrate metabolic process"/>
    <property type="evidence" value="ECO:0007669"/>
    <property type="project" value="InterPro"/>
</dbReference>
<dbReference type="PANTHER" id="PTHR10066">
    <property type="entry name" value="BETA-GLUCURONIDASE"/>
    <property type="match status" value="1"/>
</dbReference>
<dbReference type="AlphaFoldDB" id="A0AAV8ZIP5"/>
<dbReference type="SUPFAM" id="SSF49303">
    <property type="entry name" value="beta-Galactosidase/glucuronidase domain"/>
    <property type="match status" value="1"/>
</dbReference>
<dbReference type="Proteomes" id="UP001162156">
    <property type="component" value="Unassembled WGS sequence"/>
</dbReference>
<proteinExistence type="inferred from homology"/>
<evidence type="ECO:0000256" key="1">
    <source>
        <dbReference type="ARBA" id="ARBA00007401"/>
    </source>
</evidence>
<feature type="chain" id="PRO_5043552546" description="Glycoside hydrolase family 2 catalytic domain-containing protein" evidence="4">
    <location>
        <begin position="19"/>
        <end position="328"/>
    </location>
</feature>
<keyword evidence="4" id="KW-0732">Signal</keyword>
<feature type="signal peptide" evidence="4">
    <location>
        <begin position="1"/>
        <end position="18"/>
    </location>
</feature>
<sequence>MKAVLFISFLTILHKIQCESGILYPRSSKTRELVSLDGLWQFSLYKQNTTKWSNKDKQSCNLEEVNEDLELMPVPASYNDISTNAAVRDHVGTVRYQRQFIVPNSWEKKRVWLRFGSVCYSAKVHSPFFYFNEYIFFSGRIEQEYTFDFFNYAGIDRPVVLYTTEQTYVDDITITTKINGNSGIVDYNISIEGNDIFSHIVTIVNKRDEEIVTSDELSGSLIEVLDNNNNLLDHYEQPFGVRELSWDNKTFKINGKPLYLRGFGRHEDSDIRGKGLDLPLIIRDHNLIKWIGANSYRTSHYPYAEEIMDLADSLGIMIIDEVPAVNTE</sequence>
<dbReference type="PROSITE" id="PS00719">
    <property type="entry name" value="GLYCOSYL_HYDROL_F2_1"/>
    <property type="match status" value="1"/>
</dbReference>
<name>A0AAV8ZIP5_9CUCU</name>
<organism evidence="6 7">
    <name type="scientific">Rhamnusium bicolor</name>
    <dbReference type="NCBI Taxonomy" id="1586634"/>
    <lineage>
        <taxon>Eukaryota</taxon>
        <taxon>Metazoa</taxon>
        <taxon>Ecdysozoa</taxon>
        <taxon>Arthropoda</taxon>
        <taxon>Hexapoda</taxon>
        <taxon>Insecta</taxon>
        <taxon>Pterygota</taxon>
        <taxon>Neoptera</taxon>
        <taxon>Endopterygota</taxon>
        <taxon>Coleoptera</taxon>
        <taxon>Polyphaga</taxon>
        <taxon>Cucujiformia</taxon>
        <taxon>Chrysomeloidea</taxon>
        <taxon>Cerambycidae</taxon>
        <taxon>Lepturinae</taxon>
        <taxon>Rhagiini</taxon>
        <taxon>Rhamnusium</taxon>
    </lineage>
</organism>
<dbReference type="PRINTS" id="PR00132">
    <property type="entry name" value="GLHYDRLASE2"/>
</dbReference>
<dbReference type="InterPro" id="IPR008979">
    <property type="entry name" value="Galactose-bd-like_sf"/>
</dbReference>
<dbReference type="PANTHER" id="PTHR10066:SF67">
    <property type="entry name" value="BETA-GLUCURONIDASE"/>
    <property type="match status" value="1"/>
</dbReference>
<feature type="domain" description="Glycoside hydrolase family 2 catalytic" evidence="5">
    <location>
        <begin position="248"/>
        <end position="325"/>
    </location>
</feature>
<evidence type="ECO:0000256" key="2">
    <source>
        <dbReference type="ARBA" id="ARBA00022801"/>
    </source>
</evidence>
<keyword evidence="2" id="KW-0378">Hydrolase</keyword>
<protein>
    <recommendedName>
        <fullName evidence="5">Glycoside hydrolase family 2 catalytic domain-containing protein</fullName>
    </recommendedName>
</protein>
<dbReference type="GO" id="GO:0005615">
    <property type="term" value="C:extracellular space"/>
    <property type="evidence" value="ECO:0007669"/>
    <property type="project" value="TreeGrafter"/>
</dbReference>
<dbReference type="GO" id="GO:0019391">
    <property type="term" value="P:glucuronoside catabolic process"/>
    <property type="evidence" value="ECO:0007669"/>
    <property type="project" value="TreeGrafter"/>
</dbReference>
<keyword evidence="7" id="KW-1185">Reference proteome</keyword>
<dbReference type="InterPro" id="IPR006101">
    <property type="entry name" value="Glyco_hydro_2"/>
</dbReference>